<evidence type="ECO:0000256" key="3">
    <source>
        <dbReference type="ARBA" id="ARBA00022801"/>
    </source>
</evidence>
<keyword evidence="5" id="KW-0732">Signal</keyword>
<dbReference type="Proteomes" id="UP000298324">
    <property type="component" value="Unassembled WGS sequence"/>
</dbReference>
<protein>
    <submittedName>
        <fullName evidence="7">D-gamma-glutamyl-meso-diaminopimelic acid endopeptidase CwlS</fullName>
        <ecNumber evidence="7">3.4.19.11</ecNumber>
    </submittedName>
</protein>
<dbReference type="Pfam" id="PF01471">
    <property type="entry name" value="PG_binding_1"/>
    <property type="match status" value="4"/>
</dbReference>
<keyword evidence="2" id="KW-0645">Protease</keyword>
<dbReference type="AlphaFoldDB" id="A0A4Y7R8Q8"/>
<dbReference type="InterPro" id="IPR051202">
    <property type="entry name" value="Peptidase_C40"/>
</dbReference>
<gene>
    <name evidence="7" type="primary">cwlS</name>
    <name evidence="7" type="ORF">Psch_02396</name>
</gene>
<feature type="signal peptide" evidence="5">
    <location>
        <begin position="1"/>
        <end position="27"/>
    </location>
</feature>
<comment type="caution">
    <text evidence="7">The sequence shown here is derived from an EMBL/GenBank/DDBJ whole genome shotgun (WGS) entry which is preliminary data.</text>
</comment>
<keyword evidence="8" id="KW-1185">Reference proteome</keyword>
<organism evidence="7 8">
    <name type="scientific">Pelotomaculum schinkii</name>
    <dbReference type="NCBI Taxonomy" id="78350"/>
    <lineage>
        <taxon>Bacteria</taxon>
        <taxon>Bacillati</taxon>
        <taxon>Bacillota</taxon>
        <taxon>Clostridia</taxon>
        <taxon>Eubacteriales</taxon>
        <taxon>Desulfotomaculaceae</taxon>
        <taxon>Pelotomaculum</taxon>
    </lineage>
</organism>
<dbReference type="PANTHER" id="PTHR47053">
    <property type="entry name" value="MUREIN DD-ENDOPEPTIDASE MEPH-RELATED"/>
    <property type="match status" value="1"/>
</dbReference>
<dbReference type="InterPro" id="IPR000064">
    <property type="entry name" value="NLP_P60_dom"/>
</dbReference>
<dbReference type="InterPro" id="IPR036366">
    <property type="entry name" value="PGBDSf"/>
</dbReference>
<dbReference type="GO" id="GO:0006508">
    <property type="term" value="P:proteolysis"/>
    <property type="evidence" value="ECO:0007669"/>
    <property type="project" value="UniProtKB-KW"/>
</dbReference>
<dbReference type="SUPFAM" id="SSF54001">
    <property type="entry name" value="Cysteine proteinases"/>
    <property type="match status" value="1"/>
</dbReference>
<keyword evidence="3 7" id="KW-0378">Hydrolase</keyword>
<sequence>MKRSLKLFTICLATLLILFLQNTAGFADQSVLKEGMSGDGVLKLQQKLRDLGYYQGTPDGVFGPGTRSAVASFQSANNLTADGIAGVGTLEALRLSGSNGGVLKEGMTGDSVLKLQQKLRDLGYYQGTPDGSFGPGTRSAVASFQSANNLTVDGIAGAGTLEALRVLSSNNGEQSALKEGMSGDSVLKLQQKLRDLGYYQGTPDGSFGPGTRSAVASFQSANNLTVDGIAGAGTLAALRQGGTMASAGNTAAGGEPAALKQGMSGDNVLKLQTKLSELGYYQGVPDGAFGSGTRSAVANFQYDNKLTVDGVAGEKTLLALQSANPQVALANRGQAIDRDTQAIVAFARQYLGVPYAWAGQGPSGFDCSGFTYYVFDYFNINLPRTADGQYSAGSKVSKVSKLQPGDLVFFSTYEAGPSHVGIYIGDNQFIHSSSGAGVVTITSLSDSYYKARYLGARRVIG</sequence>
<dbReference type="Pfam" id="PF00877">
    <property type="entry name" value="NLPC_P60"/>
    <property type="match status" value="1"/>
</dbReference>
<keyword evidence="4" id="KW-0788">Thiol protease</keyword>
<dbReference type="EC" id="3.4.19.11" evidence="7"/>
<proteinExistence type="inferred from homology"/>
<dbReference type="GO" id="GO:0008234">
    <property type="term" value="F:cysteine-type peptidase activity"/>
    <property type="evidence" value="ECO:0007669"/>
    <property type="project" value="UniProtKB-KW"/>
</dbReference>
<feature type="chain" id="PRO_5021487194" evidence="5">
    <location>
        <begin position="28"/>
        <end position="461"/>
    </location>
</feature>
<evidence type="ECO:0000256" key="4">
    <source>
        <dbReference type="ARBA" id="ARBA00022807"/>
    </source>
</evidence>
<reference evidence="7 8" key="1">
    <citation type="journal article" date="2018" name="Environ. Microbiol.">
        <title>Novel energy conservation strategies and behaviour of Pelotomaculum schinkii driving syntrophic propionate catabolism.</title>
        <authorList>
            <person name="Hidalgo-Ahumada C.A.P."/>
            <person name="Nobu M.K."/>
            <person name="Narihiro T."/>
            <person name="Tamaki H."/>
            <person name="Liu W.T."/>
            <person name="Kamagata Y."/>
            <person name="Stams A.J.M."/>
            <person name="Imachi H."/>
            <person name="Sousa D.Z."/>
        </authorList>
    </citation>
    <scope>NUCLEOTIDE SEQUENCE [LARGE SCALE GENOMIC DNA]</scope>
    <source>
        <strain evidence="7 8">HH</strain>
    </source>
</reference>
<dbReference type="RefSeq" id="WP_190240430.1">
    <property type="nucleotide sequence ID" value="NZ_QFGA01000002.1"/>
</dbReference>
<evidence type="ECO:0000313" key="7">
    <source>
        <dbReference type="EMBL" id="TEB05355.1"/>
    </source>
</evidence>
<evidence type="ECO:0000259" key="6">
    <source>
        <dbReference type="PROSITE" id="PS51935"/>
    </source>
</evidence>
<dbReference type="EMBL" id="QFGA01000002">
    <property type="protein sequence ID" value="TEB05355.1"/>
    <property type="molecule type" value="Genomic_DNA"/>
</dbReference>
<evidence type="ECO:0000313" key="8">
    <source>
        <dbReference type="Proteomes" id="UP000298324"/>
    </source>
</evidence>
<dbReference type="InterPro" id="IPR002477">
    <property type="entry name" value="Peptidoglycan-bd-like"/>
</dbReference>
<dbReference type="SUPFAM" id="SSF47090">
    <property type="entry name" value="PGBD-like"/>
    <property type="match status" value="4"/>
</dbReference>
<comment type="similarity">
    <text evidence="1">Belongs to the peptidase C40 family.</text>
</comment>
<evidence type="ECO:0000256" key="5">
    <source>
        <dbReference type="SAM" id="SignalP"/>
    </source>
</evidence>
<dbReference type="Gene3D" id="3.90.1720.10">
    <property type="entry name" value="endopeptidase domain like (from Nostoc punctiforme)"/>
    <property type="match status" value="1"/>
</dbReference>
<dbReference type="PANTHER" id="PTHR47053:SF1">
    <property type="entry name" value="MUREIN DD-ENDOPEPTIDASE MEPH-RELATED"/>
    <property type="match status" value="1"/>
</dbReference>
<dbReference type="InterPro" id="IPR038765">
    <property type="entry name" value="Papain-like_cys_pep_sf"/>
</dbReference>
<dbReference type="PROSITE" id="PS51935">
    <property type="entry name" value="NLPC_P60"/>
    <property type="match status" value="1"/>
</dbReference>
<feature type="domain" description="NlpC/P60" evidence="6">
    <location>
        <begin position="337"/>
        <end position="460"/>
    </location>
</feature>
<dbReference type="InterPro" id="IPR036365">
    <property type="entry name" value="PGBD-like_sf"/>
</dbReference>
<dbReference type="Gene3D" id="1.10.101.10">
    <property type="entry name" value="PGBD-like superfamily/PGBD"/>
    <property type="match status" value="4"/>
</dbReference>
<accession>A0A4Y7R8Q8</accession>
<evidence type="ECO:0000256" key="1">
    <source>
        <dbReference type="ARBA" id="ARBA00007074"/>
    </source>
</evidence>
<evidence type="ECO:0000256" key="2">
    <source>
        <dbReference type="ARBA" id="ARBA00022670"/>
    </source>
</evidence>
<name>A0A4Y7R8Q8_9FIRM</name>